<dbReference type="Pfam" id="PF01894">
    <property type="entry name" value="YjbQ"/>
    <property type="match status" value="1"/>
</dbReference>
<reference evidence="2" key="1">
    <citation type="submission" date="2020-08" db="EMBL/GenBank/DDBJ databases">
        <title>Genome public.</title>
        <authorList>
            <person name="Liu C."/>
            <person name="Sun Q."/>
        </authorList>
    </citation>
    <scope>NUCLEOTIDE SEQUENCE</scope>
    <source>
        <strain evidence="2">NSJ-64</strain>
    </source>
</reference>
<sequence length="143" mass="15722">MVYQGEFDILTSQYNQFIPIGDKVAQEVEKSGIKSGVVYVITAHTTTGITVNEKLECLEDDLLDLLAGFAPEDGTYYHARFLHSYGAMAGNPTGHMKSMITGNHCVFPIVDGKMKLGAAQEIYLGEFDGPQDRTIRITVMGEK</sequence>
<dbReference type="Proteomes" id="UP000623678">
    <property type="component" value="Unassembled WGS sequence"/>
</dbReference>
<dbReference type="InterPro" id="IPR001602">
    <property type="entry name" value="UPF0047_YjbQ-like"/>
</dbReference>
<dbReference type="EMBL" id="JACRTD010000011">
    <property type="protein sequence ID" value="MBC8586396.1"/>
    <property type="molecule type" value="Genomic_DNA"/>
</dbReference>
<evidence type="ECO:0000313" key="2">
    <source>
        <dbReference type="EMBL" id="MBC8586396.1"/>
    </source>
</evidence>
<name>A0A926III5_9FIRM</name>
<organism evidence="2 3">
    <name type="scientific">Youxingia wuxianensis</name>
    <dbReference type="NCBI Taxonomy" id="2763678"/>
    <lineage>
        <taxon>Bacteria</taxon>
        <taxon>Bacillati</taxon>
        <taxon>Bacillota</taxon>
        <taxon>Clostridia</taxon>
        <taxon>Eubacteriales</taxon>
        <taxon>Oscillospiraceae</taxon>
        <taxon>Youxingia</taxon>
    </lineage>
</organism>
<keyword evidence="3" id="KW-1185">Reference proteome</keyword>
<dbReference type="PANTHER" id="PTHR30615:SF8">
    <property type="entry name" value="UPF0047 PROTEIN C4A8.02C"/>
    <property type="match status" value="1"/>
</dbReference>
<dbReference type="PANTHER" id="PTHR30615">
    <property type="entry name" value="UNCHARACTERIZED PROTEIN YJBQ-RELATED"/>
    <property type="match status" value="1"/>
</dbReference>
<dbReference type="PIRSF" id="PIRSF004681">
    <property type="entry name" value="UCP004681"/>
    <property type="match status" value="1"/>
</dbReference>
<dbReference type="SUPFAM" id="SSF111038">
    <property type="entry name" value="YjbQ-like"/>
    <property type="match status" value="1"/>
</dbReference>
<dbReference type="AlphaFoldDB" id="A0A926III5"/>
<dbReference type="Gene3D" id="2.60.120.460">
    <property type="entry name" value="YjbQ-like"/>
    <property type="match status" value="1"/>
</dbReference>
<comment type="caution">
    <text evidence="2">The sequence shown here is derived from an EMBL/GenBank/DDBJ whole genome shotgun (WGS) entry which is preliminary data.</text>
</comment>
<dbReference type="RefSeq" id="WP_262396118.1">
    <property type="nucleotide sequence ID" value="NZ_JACRTD010000011.1"/>
</dbReference>
<protein>
    <submittedName>
        <fullName evidence="2">YjbQ family protein</fullName>
    </submittedName>
</protein>
<evidence type="ECO:0000313" key="3">
    <source>
        <dbReference type="Proteomes" id="UP000623678"/>
    </source>
</evidence>
<proteinExistence type="inferred from homology"/>
<accession>A0A926III5</accession>
<dbReference type="InterPro" id="IPR035917">
    <property type="entry name" value="YjbQ-like_sf"/>
</dbReference>
<comment type="similarity">
    <text evidence="1">Belongs to the UPF0047 family.</text>
</comment>
<evidence type="ECO:0000256" key="1">
    <source>
        <dbReference type="ARBA" id="ARBA00005534"/>
    </source>
</evidence>
<gene>
    <name evidence="2" type="ORF">H8705_12475</name>
</gene>
<dbReference type="NCBIfam" id="TIGR00149">
    <property type="entry name" value="TIGR00149_YjbQ"/>
    <property type="match status" value="1"/>
</dbReference>